<dbReference type="KEGG" id="hqi:H9L05_14920"/>
<dbReference type="AlphaFoldDB" id="A0A7H0GSS3"/>
<proteinExistence type="predicted"/>
<dbReference type="Proteomes" id="UP000516093">
    <property type="component" value="Chromosome"/>
</dbReference>
<reference evidence="1 2" key="1">
    <citation type="submission" date="2020-08" db="EMBL/GenBank/DDBJ databases">
        <title>Genome sequence of Hymenobacter qilianensis JCM 19763T.</title>
        <authorList>
            <person name="Hyun D.-W."/>
            <person name="Bae J.-W."/>
        </authorList>
    </citation>
    <scope>NUCLEOTIDE SEQUENCE [LARGE SCALE GENOMIC DNA]</scope>
    <source>
        <strain evidence="1 2">JCM 19763</strain>
    </source>
</reference>
<accession>A0A7H0GSS3</accession>
<evidence type="ECO:0000313" key="2">
    <source>
        <dbReference type="Proteomes" id="UP000516093"/>
    </source>
</evidence>
<keyword evidence="2" id="KW-1185">Reference proteome</keyword>
<organism evidence="1 2">
    <name type="scientific">Hymenobacter qilianensis</name>
    <dbReference type="NCBI Taxonomy" id="1385715"/>
    <lineage>
        <taxon>Bacteria</taxon>
        <taxon>Pseudomonadati</taxon>
        <taxon>Bacteroidota</taxon>
        <taxon>Cytophagia</taxon>
        <taxon>Cytophagales</taxon>
        <taxon>Hymenobacteraceae</taxon>
        <taxon>Hymenobacter</taxon>
    </lineage>
</organism>
<sequence>MRILPDFGRIVGTAFLLLPFLGTGSAAFAQAPLLREVVLHVDTARYHLSRQVVTVENEPHLYFYYRQDDETAELLVYPTQFASQRPLRLQRSADFQLLDSLTAVDNAFYRAKIRFRDLTATRFLRLTFTQDPENTGAFCRRSR</sequence>
<dbReference type="EMBL" id="CP060784">
    <property type="protein sequence ID" value="QNP51339.1"/>
    <property type="molecule type" value="Genomic_DNA"/>
</dbReference>
<evidence type="ECO:0000313" key="1">
    <source>
        <dbReference type="EMBL" id="QNP51339.1"/>
    </source>
</evidence>
<gene>
    <name evidence="1" type="ORF">H9L05_14920</name>
</gene>
<protein>
    <submittedName>
        <fullName evidence="1">Uncharacterized protein</fullName>
    </submittedName>
</protein>
<dbReference type="RefSeq" id="WP_187731628.1">
    <property type="nucleotide sequence ID" value="NZ_CP060784.1"/>
</dbReference>
<name>A0A7H0GSS3_9BACT</name>